<comment type="caution">
    <text evidence="1">The sequence shown here is derived from an EMBL/GenBank/DDBJ whole genome shotgun (WGS) entry which is preliminary data.</text>
</comment>
<dbReference type="Proteomes" id="UP000828048">
    <property type="component" value="Chromosome 2"/>
</dbReference>
<proteinExistence type="predicted"/>
<reference evidence="1 2" key="1">
    <citation type="journal article" date="2021" name="Hortic Res">
        <title>High-quality reference genome and annotation aids understanding of berry development for evergreen blueberry (Vaccinium darrowii).</title>
        <authorList>
            <person name="Yu J."/>
            <person name="Hulse-Kemp A.M."/>
            <person name="Babiker E."/>
            <person name="Staton M."/>
        </authorList>
    </citation>
    <scope>NUCLEOTIDE SEQUENCE [LARGE SCALE GENOMIC DNA]</scope>
    <source>
        <strain evidence="2">cv. NJ 8807/NJ 8810</strain>
        <tissue evidence="1">Young leaf</tissue>
    </source>
</reference>
<evidence type="ECO:0000313" key="2">
    <source>
        <dbReference type="Proteomes" id="UP000828048"/>
    </source>
</evidence>
<accession>A0ACB7X1L4</accession>
<sequence length="204" mass="24055">MDSINILNLKIEKAKANFRFRRITALFRFIEFFVLLLFISRFSLQFPFSFKFSWDYFRPLLSPQFVFVIGNAIVLTLFLKSGWLCSGNRVSTDFCEQYVENSVKNHIVHEIESENRIKEENITGEGCNYGERRINRSYSENLERIGGEKEKSKRQLRRSVTEGRRKSTSAAEMSNEEFRKAVEDFIARQQRSLWEEELAATVSY</sequence>
<organism evidence="1 2">
    <name type="scientific">Vaccinium darrowii</name>
    <dbReference type="NCBI Taxonomy" id="229202"/>
    <lineage>
        <taxon>Eukaryota</taxon>
        <taxon>Viridiplantae</taxon>
        <taxon>Streptophyta</taxon>
        <taxon>Embryophyta</taxon>
        <taxon>Tracheophyta</taxon>
        <taxon>Spermatophyta</taxon>
        <taxon>Magnoliopsida</taxon>
        <taxon>eudicotyledons</taxon>
        <taxon>Gunneridae</taxon>
        <taxon>Pentapetalae</taxon>
        <taxon>asterids</taxon>
        <taxon>Ericales</taxon>
        <taxon>Ericaceae</taxon>
        <taxon>Vaccinioideae</taxon>
        <taxon>Vaccinieae</taxon>
        <taxon>Vaccinium</taxon>
    </lineage>
</organism>
<name>A0ACB7X1L4_9ERIC</name>
<dbReference type="EMBL" id="CM037152">
    <property type="protein sequence ID" value="KAH7834617.1"/>
    <property type="molecule type" value="Genomic_DNA"/>
</dbReference>
<keyword evidence="2" id="KW-1185">Reference proteome</keyword>
<evidence type="ECO:0000313" key="1">
    <source>
        <dbReference type="EMBL" id="KAH7834617.1"/>
    </source>
</evidence>
<gene>
    <name evidence="1" type="ORF">Vadar_017945</name>
</gene>
<protein>
    <submittedName>
        <fullName evidence="1">Uncharacterized protein</fullName>
    </submittedName>
</protein>